<name>A0A2P6PM47_ROSCH</name>
<protein>
    <recommendedName>
        <fullName evidence="5">Glycosyltransferase</fullName>
        <ecNumber evidence="5">2.4.1.-</ecNumber>
    </recommendedName>
</protein>
<dbReference type="PANTHER" id="PTHR48047:SF135">
    <property type="entry name" value="GLYCOSYLTRANSFERASE"/>
    <property type="match status" value="1"/>
</dbReference>
<accession>A0A2P6PM47</accession>
<dbReference type="Gramene" id="PRQ23001">
    <property type="protein sequence ID" value="PRQ23001"/>
    <property type="gene ID" value="RchiOBHm_Chr6g0256411"/>
</dbReference>
<dbReference type="FunFam" id="3.40.50.2000:FF:000071">
    <property type="entry name" value="Glycosyltransferase"/>
    <property type="match status" value="1"/>
</dbReference>
<dbReference type="Pfam" id="PF00201">
    <property type="entry name" value="UDPGT"/>
    <property type="match status" value="1"/>
</dbReference>
<dbReference type="CDD" id="cd03784">
    <property type="entry name" value="GT1_Gtf-like"/>
    <property type="match status" value="1"/>
</dbReference>
<dbReference type="Proteomes" id="UP000238479">
    <property type="component" value="Chromosome 6"/>
</dbReference>
<dbReference type="AlphaFoldDB" id="A0A2P6PM47"/>
<dbReference type="InterPro" id="IPR002213">
    <property type="entry name" value="UDP_glucos_trans"/>
</dbReference>
<dbReference type="GO" id="GO:0035251">
    <property type="term" value="F:UDP-glucosyltransferase activity"/>
    <property type="evidence" value="ECO:0007669"/>
    <property type="project" value="TreeGrafter"/>
</dbReference>
<dbReference type="EC" id="2.4.1.-" evidence="5"/>
<reference evidence="6 7" key="1">
    <citation type="journal article" date="2018" name="Nat. Genet.">
        <title>The Rosa genome provides new insights in the design of modern roses.</title>
        <authorList>
            <person name="Bendahmane M."/>
        </authorList>
    </citation>
    <scope>NUCLEOTIDE SEQUENCE [LARGE SCALE GENOMIC DNA]</scope>
    <source>
        <strain evidence="7">cv. Old Blush</strain>
    </source>
</reference>
<dbReference type="FunFam" id="3.40.50.2000:FF:000047">
    <property type="entry name" value="Glycosyltransferase"/>
    <property type="match status" value="1"/>
</dbReference>
<proteinExistence type="inferred from homology"/>
<evidence type="ECO:0000313" key="6">
    <source>
        <dbReference type="EMBL" id="PRQ23001.1"/>
    </source>
</evidence>
<dbReference type="PANTHER" id="PTHR48047">
    <property type="entry name" value="GLYCOSYLTRANSFERASE"/>
    <property type="match status" value="1"/>
</dbReference>
<comment type="caution">
    <text evidence="6">The sequence shown here is derived from an EMBL/GenBank/DDBJ whole genome shotgun (WGS) entry which is preliminary data.</text>
</comment>
<dbReference type="PROSITE" id="PS00375">
    <property type="entry name" value="UDPGT"/>
    <property type="match status" value="1"/>
</dbReference>
<dbReference type="OMA" id="SIRTHIV"/>
<evidence type="ECO:0000256" key="1">
    <source>
        <dbReference type="ARBA" id="ARBA00009995"/>
    </source>
</evidence>
<dbReference type="InterPro" id="IPR035595">
    <property type="entry name" value="UDP_glycos_trans_CS"/>
</dbReference>
<dbReference type="OrthoDB" id="5835829at2759"/>
<keyword evidence="3 4" id="KW-0808">Transferase</keyword>
<comment type="similarity">
    <text evidence="1 4">Belongs to the UDP-glycosyltransferase family.</text>
</comment>
<dbReference type="EMBL" id="PDCK01000044">
    <property type="protein sequence ID" value="PRQ23001.1"/>
    <property type="molecule type" value="Genomic_DNA"/>
</dbReference>
<evidence type="ECO:0000256" key="4">
    <source>
        <dbReference type="RuleBase" id="RU003718"/>
    </source>
</evidence>
<gene>
    <name evidence="6" type="ORF">RchiOBHm_Chr6g0256411</name>
</gene>
<keyword evidence="2 4" id="KW-0328">Glycosyltransferase</keyword>
<evidence type="ECO:0000256" key="3">
    <source>
        <dbReference type="ARBA" id="ARBA00022679"/>
    </source>
</evidence>
<dbReference type="Gene3D" id="3.40.50.2000">
    <property type="entry name" value="Glycogen Phosphorylase B"/>
    <property type="match status" value="2"/>
</dbReference>
<sequence length="486" mass="54210">METKTDQQLHIFFLPYMAHGHTLPLIDIAKLFASHGSKSTIITTPLNAPLISKSIQSSKSLGLEIDLLVIKFPSIEAGLPEGIESANLATTREMKEKLYKACTLLAPQVEQILEQYHPHCLVADSLYHWATDLAAKFGIPRLIFHGVSFFALCASMSVILYQPHLKVSSDSESFIIPNLPDEIKTTRNQVPAFLNLNGKTELIKLVKASIEAEKRSYGIIVNSFYELEPDYADHYRKVLGRKSWHIGPVSLCNKAETDKSERGRGGSADEVHECMNWLNSKEPNSVVYICFGSLTIFNDCQLIEIALALEASQQQFIWVVRNENNDKEKWLPKEFEQRMEGKGLLIRGWAPQLLILEHEATGAFVTHCGWNSILEGVSAGVPMITWPVTGEQFYNEKLVTELLRIGVAVGAEKWATFEEESAKSEASVKREAIEKAVTEIMVGDEAEEMRSRAKALREVASRAVEEDGSSFSDLTALIEELKSLGS</sequence>
<evidence type="ECO:0000313" key="7">
    <source>
        <dbReference type="Proteomes" id="UP000238479"/>
    </source>
</evidence>
<evidence type="ECO:0000256" key="2">
    <source>
        <dbReference type="ARBA" id="ARBA00022676"/>
    </source>
</evidence>
<organism evidence="6 7">
    <name type="scientific">Rosa chinensis</name>
    <name type="common">China rose</name>
    <dbReference type="NCBI Taxonomy" id="74649"/>
    <lineage>
        <taxon>Eukaryota</taxon>
        <taxon>Viridiplantae</taxon>
        <taxon>Streptophyta</taxon>
        <taxon>Embryophyta</taxon>
        <taxon>Tracheophyta</taxon>
        <taxon>Spermatophyta</taxon>
        <taxon>Magnoliopsida</taxon>
        <taxon>eudicotyledons</taxon>
        <taxon>Gunneridae</taxon>
        <taxon>Pentapetalae</taxon>
        <taxon>rosids</taxon>
        <taxon>fabids</taxon>
        <taxon>Rosales</taxon>
        <taxon>Rosaceae</taxon>
        <taxon>Rosoideae</taxon>
        <taxon>Rosoideae incertae sedis</taxon>
        <taxon>Rosa</taxon>
    </lineage>
</organism>
<keyword evidence="7" id="KW-1185">Reference proteome</keyword>
<dbReference type="SUPFAM" id="SSF53756">
    <property type="entry name" value="UDP-Glycosyltransferase/glycogen phosphorylase"/>
    <property type="match status" value="1"/>
</dbReference>
<evidence type="ECO:0000256" key="5">
    <source>
        <dbReference type="RuleBase" id="RU362057"/>
    </source>
</evidence>